<dbReference type="Proteomes" id="UP000607281">
    <property type="component" value="Unassembled WGS sequence"/>
</dbReference>
<evidence type="ECO:0000313" key="3">
    <source>
        <dbReference type="Proteomes" id="UP000607281"/>
    </source>
</evidence>
<feature type="compositionally biased region" description="Low complexity" evidence="1">
    <location>
        <begin position="257"/>
        <end position="269"/>
    </location>
</feature>
<evidence type="ECO:0000256" key="1">
    <source>
        <dbReference type="SAM" id="MobiDB-lite"/>
    </source>
</evidence>
<dbReference type="Gene3D" id="3.40.1350.100">
    <property type="match status" value="2"/>
</dbReference>
<organism evidence="2 3">
    <name type="scientific">Anabaena subtropica FACHB-260</name>
    <dbReference type="NCBI Taxonomy" id="2692884"/>
    <lineage>
        <taxon>Bacteria</taxon>
        <taxon>Bacillati</taxon>
        <taxon>Cyanobacteriota</taxon>
        <taxon>Cyanophyceae</taxon>
        <taxon>Nostocales</taxon>
        <taxon>Nostocaceae</taxon>
        <taxon>Anabaena</taxon>
    </lineage>
</organism>
<reference evidence="2 3" key="1">
    <citation type="journal article" date="2020" name="ISME J.">
        <title>Comparative genomics reveals insights into cyanobacterial evolution and habitat adaptation.</title>
        <authorList>
            <person name="Chen M.Y."/>
            <person name="Teng W.K."/>
            <person name="Zhao L."/>
            <person name="Hu C.X."/>
            <person name="Zhou Y.K."/>
            <person name="Han B.P."/>
            <person name="Song L.R."/>
            <person name="Shu W.S."/>
        </authorList>
    </citation>
    <scope>NUCLEOTIDE SEQUENCE [LARGE SCALE GENOMIC DNA]</scope>
    <source>
        <strain evidence="2 3">FACHB-260</strain>
    </source>
</reference>
<evidence type="ECO:0008006" key="4">
    <source>
        <dbReference type="Google" id="ProtNLM"/>
    </source>
</evidence>
<keyword evidence="3" id="KW-1185">Reference proteome</keyword>
<protein>
    <recommendedName>
        <fullName evidence="4">Tic22 family protein</fullName>
    </recommendedName>
</protein>
<gene>
    <name evidence="2" type="ORF">H6G18_07570</name>
</gene>
<feature type="region of interest" description="Disordered" evidence="1">
    <location>
        <begin position="248"/>
        <end position="279"/>
    </location>
</feature>
<dbReference type="Pfam" id="PF04278">
    <property type="entry name" value="Tic22"/>
    <property type="match status" value="1"/>
</dbReference>
<sequence>MKALVRWGATLGVIGSTLLGTVYLGSFPALALSEQQIKEKLDGVPVYLVTNEKGLPLSRPLPDAQNGQKPGGSITGAYMSRQEAQAFITELRNAKAKDPKMQEIVKSLQVTAVPLGVIYQQLQQTKKDPNRLLFAFKPVDQEIKGAMDLLRQSGQQVNQFKSVPMFAVRFSPDQGYVPIKVGSGDQQVVPLFFSKQDAQGLLGQVKPKHPKADIQVLDVDGVIETLQAKNDPWLNQVVLVPSPESREYIRTLPQDKAPNTPAAPNRTNNSRPGASPNSR</sequence>
<dbReference type="PANTHER" id="PTHR33926:SF4">
    <property type="entry name" value="PROTEIN TIC 22, CHLOROPLASTIC"/>
    <property type="match status" value="1"/>
</dbReference>
<dbReference type="InterPro" id="IPR007378">
    <property type="entry name" value="Tic22-like"/>
</dbReference>
<proteinExistence type="predicted"/>
<accession>A0ABR8CMJ7</accession>
<evidence type="ECO:0000313" key="2">
    <source>
        <dbReference type="EMBL" id="MBD2344006.1"/>
    </source>
</evidence>
<dbReference type="EMBL" id="JACJRF010000009">
    <property type="protein sequence ID" value="MBD2344006.1"/>
    <property type="molecule type" value="Genomic_DNA"/>
</dbReference>
<name>A0ABR8CMJ7_9NOST</name>
<dbReference type="PANTHER" id="PTHR33926">
    <property type="entry name" value="PROTEIN TIC 22, CHLOROPLASTIC"/>
    <property type="match status" value="1"/>
</dbReference>
<dbReference type="RefSeq" id="WP_190406470.1">
    <property type="nucleotide sequence ID" value="NZ_JACJRF010000009.1"/>
</dbReference>
<comment type="caution">
    <text evidence="2">The sequence shown here is derived from an EMBL/GenBank/DDBJ whole genome shotgun (WGS) entry which is preliminary data.</text>
</comment>
<feature type="compositionally biased region" description="Polar residues" evidence="1">
    <location>
        <begin position="270"/>
        <end position="279"/>
    </location>
</feature>